<dbReference type="RefSeq" id="WP_422918629.1">
    <property type="nucleotide sequence ID" value="NZ_JAMZEJ010000002.1"/>
</dbReference>
<dbReference type="Proteomes" id="UP001524547">
    <property type="component" value="Unassembled WGS sequence"/>
</dbReference>
<gene>
    <name evidence="2" type="ORF">NFI88_03435</name>
</gene>
<dbReference type="EMBL" id="JAMZEJ010000002">
    <property type="protein sequence ID" value="MCQ8239893.1"/>
    <property type="molecule type" value="Genomic_DNA"/>
</dbReference>
<evidence type="ECO:0000259" key="1">
    <source>
        <dbReference type="Pfam" id="PF05368"/>
    </source>
</evidence>
<feature type="domain" description="NmrA-like" evidence="1">
    <location>
        <begin position="2"/>
        <end position="241"/>
    </location>
</feature>
<name>A0ABT1VW55_9PROT</name>
<dbReference type="PANTHER" id="PTHR43162">
    <property type="match status" value="1"/>
</dbReference>
<dbReference type="Gene3D" id="3.90.25.10">
    <property type="entry name" value="UDP-galactose 4-epimerase, domain 1"/>
    <property type="match status" value="1"/>
</dbReference>
<dbReference type="InterPro" id="IPR036291">
    <property type="entry name" value="NAD(P)-bd_dom_sf"/>
</dbReference>
<protein>
    <submittedName>
        <fullName evidence="2">SDR family oxidoreductase</fullName>
    </submittedName>
</protein>
<comment type="caution">
    <text evidence="2">The sequence shown here is derived from an EMBL/GenBank/DDBJ whole genome shotgun (WGS) entry which is preliminary data.</text>
</comment>
<dbReference type="InterPro" id="IPR051604">
    <property type="entry name" value="Ergot_Alk_Oxidoreductase"/>
</dbReference>
<dbReference type="PANTHER" id="PTHR43162:SF1">
    <property type="entry name" value="PRESTALK A DIFFERENTIATION PROTEIN A"/>
    <property type="match status" value="1"/>
</dbReference>
<dbReference type="CDD" id="cd05269">
    <property type="entry name" value="TMR_SDR_a"/>
    <property type="match status" value="1"/>
</dbReference>
<evidence type="ECO:0000313" key="3">
    <source>
        <dbReference type="Proteomes" id="UP001524547"/>
    </source>
</evidence>
<keyword evidence="3" id="KW-1185">Reference proteome</keyword>
<dbReference type="SUPFAM" id="SSF51735">
    <property type="entry name" value="NAD(P)-binding Rossmann-fold domains"/>
    <property type="match status" value="1"/>
</dbReference>
<organism evidence="2 3">
    <name type="scientific">Rhizosaccharibacter radicis</name>
    <dbReference type="NCBI Taxonomy" id="2782605"/>
    <lineage>
        <taxon>Bacteria</taxon>
        <taxon>Pseudomonadati</taxon>
        <taxon>Pseudomonadota</taxon>
        <taxon>Alphaproteobacteria</taxon>
        <taxon>Acetobacterales</taxon>
        <taxon>Acetobacteraceae</taxon>
        <taxon>Rhizosaccharibacter</taxon>
    </lineage>
</organism>
<proteinExistence type="predicted"/>
<sequence>MSGKILVLGATGTIGRPLVAGLLARGEPVRAASRGGQSVGDAEGQVFDFTNPDTIAPAFDGVDRVYVLLPAGYTAVQDLLLPIVAEAARRDVKIVFQSAIAADADDSNPYRQVELAIEKSGSPFVILRPNWFSDNFHTFWKQGLDHGSIALPAGDSKTSFIDARDIAESAVAVLNSSEFDGRAIDLNGPEALTYTQAAAILSDVIGKPIHYTAISEQAFIDMLKSAGVPGESAALMASIFHPVREGRTGTLTDDVEVLTGRAPRTLKTYAVDNAALLTRDVPRGV</sequence>
<evidence type="ECO:0000313" key="2">
    <source>
        <dbReference type="EMBL" id="MCQ8239893.1"/>
    </source>
</evidence>
<reference evidence="2 3" key="1">
    <citation type="submission" date="2022-06" db="EMBL/GenBank/DDBJ databases">
        <title>Rhizosaccharibacter gen. nov. sp. nov. KSS12, endophytic bacteria isolated from sugarcane.</title>
        <authorList>
            <person name="Pitiwittayakul N."/>
        </authorList>
    </citation>
    <scope>NUCLEOTIDE SEQUENCE [LARGE SCALE GENOMIC DNA]</scope>
    <source>
        <strain evidence="2 3">KSS12</strain>
    </source>
</reference>
<accession>A0ABT1VW55</accession>
<dbReference type="Gene3D" id="3.40.50.720">
    <property type="entry name" value="NAD(P)-binding Rossmann-like Domain"/>
    <property type="match status" value="1"/>
</dbReference>
<dbReference type="Pfam" id="PF05368">
    <property type="entry name" value="NmrA"/>
    <property type="match status" value="1"/>
</dbReference>
<dbReference type="InterPro" id="IPR008030">
    <property type="entry name" value="NmrA-like"/>
</dbReference>